<keyword evidence="2" id="KW-0547">Nucleotide-binding</keyword>
<gene>
    <name evidence="7" type="primary">steA</name>
    <name evidence="7" type="ORF">RM445_30120</name>
</gene>
<evidence type="ECO:0000259" key="6">
    <source>
        <dbReference type="Pfam" id="PF12555"/>
    </source>
</evidence>
<keyword evidence="5" id="KW-0472">Membrane</keyword>
<dbReference type="InterPro" id="IPR036759">
    <property type="entry name" value="TPK_catalytic_sf"/>
</dbReference>
<organism evidence="7 8">
    <name type="scientific">Pseudonocardia charpentierae</name>
    <dbReference type="NCBI Taxonomy" id="3075545"/>
    <lineage>
        <taxon>Bacteria</taxon>
        <taxon>Bacillati</taxon>
        <taxon>Actinomycetota</taxon>
        <taxon>Actinomycetes</taxon>
        <taxon>Pseudonocardiales</taxon>
        <taxon>Pseudonocardiaceae</taxon>
        <taxon>Pseudonocardia</taxon>
    </lineage>
</organism>
<dbReference type="EMBL" id="JAVREJ010000043">
    <property type="protein sequence ID" value="MDT0353753.1"/>
    <property type="molecule type" value="Genomic_DNA"/>
</dbReference>
<dbReference type="RefSeq" id="WP_311560263.1">
    <property type="nucleotide sequence ID" value="NZ_JAVREJ010000043.1"/>
</dbReference>
<sequence>MKLSGLLHRTRSELPGVSGVARVDRHTGALLRRLRPGDVVVLDQLDLDRATADAMVAADVAAVVNAAPSISGRFPNLGPRILVDAGIPLVDAVGAEVLHAVKDGARVRLHEGVLYAGEQVLAEGVAQTADSVADALVEAKSGLTHQLEAFAANAIEFMRRERGLLLEGVGVPDIQVDLTDREVLVVAAGYDHIADLGRLSRFIKEHRPRLIGVGAGADAFLAAGHRPDLIVGNPAEVSDEALTCGADVVVPAFSDGHAPGLHRVQDLGAGAVTFPSSANPEDLALLLAHRHGASMIITVGLSATMSEFLDRGRSGSNASTFLTRLQTGGKVVDGHLVAALHRNRISGWLVALLLVAAAAAVVGALLVSQAGDGVLAWAQQCMSVAVELVRGGLL</sequence>
<keyword evidence="3" id="KW-0418">Kinase</keyword>
<protein>
    <submittedName>
        <fullName evidence="7">Cytokinetic ring protein SteA</fullName>
    </submittedName>
</protein>
<comment type="caution">
    <text evidence="7">The sequence shown here is derived from an EMBL/GenBank/DDBJ whole genome shotgun (WGS) entry which is preliminary data.</text>
</comment>
<evidence type="ECO:0000256" key="4">
    <source>
        <dbReference type="ARBA" id="ARBA00022840"/>
    </source>
</evidence>
<evidence type="ECO:0000256" key="2">
    <source>
        <dbReference type="ARBA" id="ARBA00022741"/>
    </source>
</evidence>
<keyword evidence="1" id="KW-0808">Transferase</keyword>
<keyword evidence="5" id="KW-1133">Transmembrane helix</keyword>
<evidence type="ECO:0000256" key="3">
    <source>
        <dbReference type="ARBA" id="ARBA00022777"/>
    </source>
</evidence>
<evidence type="ECO:0000313" key="7">
    <source>
        <dbReference type="EMBL" id="MDT0353753.1"/>
    </source>
</evidence>
<dbReference type="Proteomes" id="UP001183202">
    <property type="component" value="Unassembled WGS sequence"/>
</dbReference>
<dbReference type="InterPro" id="IPR022215">
    <property type="entry name" value="SteA-like_C"/>
</dbReference>
<accession>A0ABU2NL54</accession>
<dbReference type="NCBIfam" id="NF040608">
    <property type="entry name" value="division_SteA"/>
    <property type="match status" value="1"/>
</dbReference>
<dbReference type="SUPFAM" id="SSF63999">
    <property type="entry name" value="Thiamin pyrophosphokinase, catalytic domain"/>
    <property type="match status" value="1"/>
</dbReference>
<keyword evidence="5" id="KW-0812">Transmembrane</keyword>
<dbReference type="Pfam" id="PF12555">
    <property type="entry name" value="SteA-like_C"/>
    <property type="match status" value="1"/>
</dbReference>
<feature type="domain" description="SteA-like C-terminal" evidence="6">
    <location>
        <begin position="337"/>
        <end position="379"/>
    </location>
</feature>
<evidence type="ECO:0000256" key="1">
    <source>
        <dbReference type="ARBA" id="ARBA00022679"/>
    </source>
</evidence>
<name>A0ABU2NL54_9PSEU</name>
<evidence type="ECO:0000256" key="5">
    <source>
        <dbReference type="SAM" id="Phobius"/>
    </source>
</evidence>
<evidence type="ECO:0000313" key="8">
    <source>
        <dbReference type="Proteomes" id="UP001183202"/>
    </source>
</evidence>
<keyword evidence="4" id="KW-0067">ATP-binding</keyword>
<reference evidence="8" key="1">
    <citation type="submission" date="2023-07" db="EMBL/GenBank/DDBJ databases">
        <title>30 novel species of actinomycetes from the DSMZ collection.</title>
        <authorList>
            <person name="Nouioui I."/>
        </authorList>
    </citation>
    <scope>NUCLEOTIDE SEQUENCE [LARGE SCALE GENOMIC DNA]</scope>
    <source>
        <strain evidence="8">DSM 45834</strain>
    </source>
</reference>
<dbReference type="InterPro" id="IPR047795">
    <property type="entry name" value="Put_SteA-like"/>
</dbReference>
<feature type="transmembrane region" description="Helical" evidence="5">
    <location>
        <begin position="348"/>
        <end position="367"/>
    </location>
</feature>
<keyword evidence="8" id="KW-1185">Reference proteome</keyword>
<proteinExistence type="predicted"/>